<evidence type="ECO:0000256" key="3">
    <source>
        <dbReference type="ARBA" id="ARBA00006958"/>
    </source>
</evidence>
<evidence type="ECO:0000313" key="11">
    <source>
        <dbReference type="EMBL" id="KAF8369786.1"/>
    </source>
</evidence>
<evidence type="ECO:0000313" key="12">
    <source>
        <dbReference type="EMBL" id="KAF8401470.1"/>
    </source>
</evidence>
<dbReference type="Pfam" id="PF13359">
    <property type="entry name" value="DDE_Tnp_4"/>
    <property type="match status" value="1"/>
</dbReference>
<evidence type="ECO:0000256" key="7">
    <source>
        <dbReference type="ARBA" id="ARBA00023242"/>
    </source>
</evidence>
<dbReference type="GO" id="GO:0016787">
    <property type="term" value="F:hydrolase activity"/>
    <property type="evidence" value="ECO:0007669"/>
    <property type="project" value="UniProtKB-KW"/>
</dbReference>
<comment type="cofactor">
    <cofactor evidence="1">
        <name>a divalent metal cation</name>
        <dbReference type="ChEBI" id="CHEBI:60240"/>
    </cofactor>
</comment>
<keyword evidence="7" id="KW-0539">Nucleus</keyword>
<dbReference type="Proteomes" id="UP000655225">
    <property type="component" value="Unassembled WGS sequence"/>
</dbReference>
<keyword evidence="4" id="KW-0540">Nuclease</keyword>
<keyword evidence="13" id="KW-1185">Reference proteome</keyword>
<comment type="caution">
    <text evidence="11">The sequence shown here is derived from an EMBL/GenBank/DDBJ whole genome shotgun (WGS) entry which is preliminary data.</text>
</comment>
<dbReference type="OrthoDB" id="1851308at2759"/>
<feature type="domain" description="DDE Tnp4" evidence="9">
    <location>
        <begin position="177"/>
        <end position="336"/>
    </location>
</feature>
<keyword evidence="6" id="KW-0378">Hydrolase</keyword>
<dbReference type="OMA" id="DEEHFHA"/>
<name>A0A834Y9I4_TETSI</name>
<keyword evidence="5" id="KW-0479">Metal-binding</keyword>
<evidence type="ECO:0000256" key="5">
    <source>
        <dbReference type="ARBA" id="ARBA00022723"/>
    </source>
</evidence>
<dbReference type="PANTHER" id="PTHR22930:SF228">
    <property type="entry name" value="PROTEIN ALP1-LIKE"/>
    <property type="match status" value="1"/>
</dbReference>
<evidence type="ECO:0000256" key="1">
    <source>
        <dbReference type="ARBA" id="ARBA00001968"/>
    </source>
</evidence>
<dbReference type="EMBL" id="JABCRI010000008">
    <property type="protein sequence ID" value="KAF8401470.1"/>
    <property type="molecule type" value="Genomic_DNA"/>
</dbReference>
<dbReference type="InterPro" id="IPR058353">
    <property type="entry name" value="DUF8040"/>
</dbReference>
<evidence type="ECO:0000256" key="8">
    <source>
        <dbReference type="SAM" id="Phobius"/>
    </source>
</evidence>
<evidence type="ECO:0000256" key="4">
    <source>
        <dbReference type="ARBA" id="ARBA00022722"/>
    </source>
</evidence>
<dbReference type="AlphaFoldDB" id="A0A834Y9I4"/>
<comment type="subcellular location">
    <subcellularLocation>
        <location evidence="2">Nucleus</location>
    </subcellularLocation>
</comment>
<evidence type="ECO:0000313" key="13">
    <source>
        <dbReference type="Proteomes" id="UP000655225"/>
    </source>
</evidence>
<dbReference type="InterPro" id="IPR045249">
    <property type="entry name" value="HARBI1-like"/>
</dbReference>
<feature type="transmembrane region" description="Helical" evidence="8">
    <location>
        <begin position="12"/>
        <end position="34"/>
    </location>
</feature>
<evidence type="ECO:0000259" key="9">
    <source>
        <dbReference type="Pfam" id="PF13359"/>
    </source>
</evidence>
<dbReference type="InterPro" id="IPR027806">
    <property type="entry name" value="HARBI1_dom"/>
</dbReference>
<evidence type="ECO:0000256" key="6">
    <source>
        <dbReference type="ARBA" id="ARBA00022801"/>
    </source>
</evidence>
<dbReference type="PANTHER" id="PTHR22930">
    <property type="match status" value="1"/>
</dbReference>
<reference evidence="11 13" key="1">
    <citation type="submission" date="2020-04" db="EMBL/GenBank/DDBJ databases">
        <title>Plant Genome Project.</title>
        <authorList>
            <person name="Zhang R.-G."/>
        </authorList>
    </citation>
    <scope>NUCLEOTIDE SEQUENCE [LARGE SCALE GENOMIC DNA]</scope>
    <source>
        <strain evidence="11">YNK0</strain>
        <tissue evidence="11">Leaf</tissue>
    </source>
</reference>
<dbReference type="EMBL" id="JABCRI010000504">
    <property type="protein sequence ID" value="KAF8369786.1"/>
    <property type="molecule type" value="Genomic_DNA"/>
</dbReference>
<sequence length="402" mass="46556">MDEDNNLNTRVISQIITGAASTVIAAGVTVILVVDSMYNIPKEPRINREKEREDYINSIIHGSDSHCIDQIRMSPRAFYRLCEVLKNKNLLRPTINVSIEEQVVTFLHLIGHNVRLRVIGSRFHRSCETIHRYFNVVLRAIMKLHKDLIRPPICCTSPEIQRNRRYWPWFEDCLGAIDGTHVRASVPIALQARFRGRKEGTTQNVLAVVSFDLKFMYVLAGWEGSAHDSRILDDALSRPNGLRVPEGKYLLGDAGYGLRNGFIPPYRGVRYHLKEYSNHSPENEKELFNLRHSSLRTTVERAFGVLKKRFRVLDAEPYWSYKTQVDIILACCVLHNHIMGVDPTDNITRDVERELQSETQGTQLIRRTQREEREENREWAIKRDAIANAMYNDYINRGNMLR</sequence>
<organism evidence="11 13">
    <name type="scientific">Tetracentron sinense</name>
    <name type="common">Spur-leaf</name>
    <dbReference type="NCBI Taxonomy" id="13715"/>
    <lineage>
        <taxon>Eukaryota</taxon>
        <taxon>Viridiplantae</taxon>
        <taxon>Streptophyta</taxon>
        <taxon>Embryophyta</taxon>
        <taxon>Tracheophyta</taxon>
        <taxon>Spermatophyta</taxon>
        <taxon>Magnoliopsida</taxon>
        <taxon>Trochodendrales</taxon>
        <taxon>Trochodendraceae</taxon>
        <taxon>Tetracentron</taxon>
    </lineage>
</organism>
<dbReference type="GO" id="GO:0046872">
    <property type="term" value="F:metal ion binding"/>
    <property type="evidence" value="ECO:0007669"/>
    <property type="project" value="UniProtKB-KW"/>
</dbReference>
<dbReference type="Pfam" id="PF26138">
    <property type="entry name" value="DUF8040"/>
    <property type="match status" value="1"/>
</dbReference>
<evidence type="ECO:0000256" key="2">
    <source>
        <dbReference type="ARBA" id="ARBA00004123"/>
    </source>
</evidence>
<dbReference type="GO" id="GO:0004518">
    <property type="term" value="F:nuclease activity"/>
    <property type="evidence" value="ECO:0007669"/>
    <property type="project" value="UniProtKB-KW"/>
</dbReference>
<proteinExistence type="inferred from homology"/>
<feature type="domain" description="DUF8040" evidence="10">
    <location>
        <begin position="51"/>
        <end position="143"/>
    </location>
</feature>
<keyword evidence="8" id="KW-0472">Membrane</keyword>
<evidence type="ECO:0000259" key="10">
    <source>
        <dbReference type="Pfam" id="PF26138"/>
    </source>
</evidence>
<protein>
    <recommendedName>
        <fullName evidence="14">DDE Tnp4 domain-containing protein</fullName>
    </recommendedName>
</protein>
<gene>
    <name evidence="12" type="ORF">HHK36_012409</name>
    <name evidence="11" type="ORF">HHK36_032188</name>
</gene>
<evidence type="ECO:0008006" key="14">
    <source>
        <dbReference type="Google" id="ProtNLM"/>
    </source>
</evidence>
<comment type="similarity">
    <text evidence="3">Belongs to the HARBI1 family.</text>
</comment>
<keyword evidence="8" id="KW-0812">Transmembrane</keyword>
<dbReference type="GO" id="GO:0005634">
    <property type="term" value="C:nucleus"/>
    <property type="evidence" value="ECO:0007669"/>
    <property type="project" value="UniProtKB-SubCell"/>
</dbReference>
<accession>A0A834Y9I4</accession>
<keyword evidence="8" id="KW-1133">Transmembrane helix</keyword>